<evidence type="ECO:0000256" key="1">
    <source>
        <dbReference type="SAM" id="MobiDB-lite"/>
    </source>
</evidence>
<feature type="domain" description="J" evidence="2">
    <location>
        <begin position="384"/>
        <end position="461"/>
    </location>
</feature>
<evidence type="ECO:0000259" key="2">
    <source>
        <dbReference type="PROSITE" id="PS50076"/>
    </source>
</evidence>
<evidence type="ECO:0000313" key="3">
    <source>
        <dbReference type="EMBL" id="CAD9127250.1"/>
    </source>
</evidence>
<dbReference type="SMART" id="SM00271">
    <property type="entry name" value="DnaJ"/>
    <property type="match status" value="1"/>
</dbReference>
<dbReference type="PROSITE" id="PS50076">
    <property type="entry name" value="DNAJ_2"/>
    <property type="match status" value="1"/>
</dbReference>
<dbReference type="CDD" id="cd06257">
    <property type="entry name" value="DnaJ"/>
    <property type="match status" value="1"/>
</dbReference>
<dbReference type="Pfam" id="PF00226">
    <property type="entry name" value="DnaJ"/>
    <property type="match status" value="1"/>
</dbReference>
<dbReference type="EMBL" id="HBGE01033650">
    <property type="protein sequence ID" value="CAD9127250.1"/>
    <property type="molecule type" value="Transcribed_RNA"/>
</dbReference>
<proteinExistence type="predicted"/>
<gene>
    <name evidence="3" type="ORF">ACAT0790_LOCUS20333</name>
</gene>
<sequence>MPERWWTAAQERLQNELCFFSWQGYPRWPGIVVPPLEQSKLLAGSGHFYPPSEDTFSTAFVAARRGALQLNVPGIYEVQKKGSWYATTLTYLDSDGTVGARLSGHVFDEDLSGHFFDEEFPRSKVREVEQTGVRMAQQRASGKQKVGKSKVKAVEPDSAFVLVYSLGDEMYKWVRATSLFRPFEQQVDAVYAFRGRRASARSHLCDMDPSDFNGFDGRAALREATEELQRRQSAARREAGWASCGQEYRAVHGLVVQQPAARRATVGDRVRVVRTGLLGEITHDDRDDMPYLVTYDSGRRSFLREDEVIFAPASAAAPAPVASSTPPRKRRIAERDDGVPSSAAKHSRSAAPLPGYLRGELTPWAEALEEGEASERFSADELRRALAVLGLGSLPSQASELKRAFRKRAVECHPDKQPEHRRAWATQEMQRVNWAYRLLLARIEGRGAEATGERRLERRLMLANSGSGPLGAGGLVCSI</sequence>
<protein>
    <recommendedName>
        <fullName evidence="2">J domain-containing protein</fullName>
    </recommendedName>
</protein>
<feature type="region of interest" description="Disordered" evidence="1">
    <location>
        <begin position="314"/>
        <end position="354"/>
    </location>
</feature>
<dbReference type="InterPro" id="IPR036869">
    <property type="entry name" value="J_dom_sf"/>
</dbReference>
<dbReference type="Gene3D" id="1.10.287.110">
    <property type="entry name" value="DnaJ domain"/>
    <property type="match status" value="1"/>
</dbReference>
<dbReference type="AlphaFoldDB" id="A0A7S1MBM8"/>
<reference evidence="3" key="1">
    <citation type="submission" date="2021-01" db="EMBL/GenBank/DDBJ databases">
        <authorList>
            <person name="Corre E."/>
            <person name="Pelletier E."/>
            <person name="Niang G."/>
            <person name="Scheremetjew M."/>
            <person name="Finn R."/>
            <person name="Kale V."/>
            <person name="Holt S."/>
            <person name="Cochrane G."/>
            <person name="Meng A."/>
            <person name="Brown T."/>
            <person name="Cohen L."/>
        </authorList>
    </citation>
    <scope>NUCLEOTIDE SEQUENCE</scope>
    <source>
        <strain evidence="3">OF101</strain>
    </source>
</reference>
<organism evidence="3">
    <name type="scientific">Alexandrium catenella</name>
    <name type="common">Red tide dinoflagellate</name>
    <name type="synonym">Gonyaulax catenella</name>
    <dbReference type="NCBI Taxonomy" id="2925"/>
    <lineage>
        <taxon>Eukaryota</taxon>
        <taxon>Sar</taxon>
        <taxon>Alveolata</taxon>
        <taxon>Dinophyceae</taxon>
        <taxon>Gonyaulacales</taxon>
        <taxon>Pyrocystaceae</taxon>
        <taxon>Alexandrium</taxon>
    </lineage>
</organism>
<feature type="compositionally biased region" description="Low complexity" evidence="1">
    <location>
        <begin position="314"/>
        <end position="326"/>
    </location>
</feature>
<name>A0A7S1MBM8_ALECA</name>
<accession>A0A7S1MBM8</accession>
<dbReference type="InterPro" id="IPR001623">
    <property type="entry name" value="DnaJ_domain"/>
</dbReference>
<dbReference type="SUPFAM" id="SSF46565">
    <property type="entry name" value="Chaperone J-domain"/>
    <property type="match status" value="1"/>
</dbReference>